<dbReference type="Proteomes" id="UP001307760">
    <property type="component" value="Unassembled WGS sequence"/>
</dbReference>
<dbReference type="EMBL" id="JAZBJP010000002">
    <property type="protein sequence ID" value="MEE4418860.1"/>
    <property type="molecule type" value="Genomic_DNA"/>
</dbReference>
<name>A0ABU7NKK1_9ACTN</name>
<evidence type="ECO:0000313" key="2">
    <source>
        <dbReference type="Proteomes" id="UP001307760"/>
    </source>
</evidence>
<dbReference type="RefSeq" id="WP_330820809.1">
    <property type="nucleotide sequence ID" value="NZ_JAZBJP010000002.1"/>
</dbReference>
<proteinExistence type="predicted"/>
<evidence type="ECO:0000313" key="1">
    <source>
        <dbReference type="EMBL" id="MEE4418860.1"/>
    </source>
</evidence>
<keyword evidence="2" id="KW-1185">Reference proteome</keyword>
<organism evidence="1 2">
    <name type="scientific">Streptomyces bugieae</name>
    <dbReference type="NCBI Taxonomy" id="3098223"/>
    <lineage>
        <taxon>Bacteria</taxon>
        <taxon>Bacillati</taxon>
        <taxon>Actinomycetota</taxon>
        <taxon>Actinomycetes</taxon>
        <taxon>Kitasatosporales</taxon>
        <taxon>Streptomycetaceae</taxon>
        <taxon>Streptomyces</taxon>
    </lineage>
</organism>
<sequence length="127" mass="14141">MDVPRTHGPAASTVPHRGWNHATRFVVPSAFDVRSFRVGDTPVTDLTVRIASPTAATHDTDAVGQLVKPGVEEFFNRPVHHLPDSSRLHVTEERVTADQDPHPTVDIVGHDRFMDQRNRWPDAQPIA</sequence>
<comment type="caution">
    <text evidence="1">The sequence shown here is derived from an EMBL/GenBank/DDBJ whole genome shotgun (WGS) entry which is preliminary data.</text>
</comment>
<accession>A0ABU7NKK1</accession>
<protein>
    <submittedName>
        <fullName evidence="1">Uncharacterized protein</fullName>
    </submittedName>
</protein>
<reference evidence="1 2" key="1">
    <citation type="submission" date="2023-12" db="EMBL/GenBank/DDBJ databases">
        <title>30 novel species of actinomycetes from the DSMZ collection.</title>
        <authorList>
            <person name="Nouioui I."/>
        </authorList>
    </citation>
    <scope>NUCLEOTIDE SEQUENCE [LARGE SCALE GENOMIC DNA]</scope>
    <source>
        <strain evidence="1 2">DSM 41528</strain>
    </source>
</reference>
<gene>
    <name evidence="1" type="ORF">V2J85_05775</name>
</gene>